<dbReference type="KEGG" id="aqt:FN924_17070"/>
<gene>
    <name evidence="7" type="ORF">FN924_17070</name>
</gene>
<dbReference type="Proteomes" id="UP000315215">
    <property type="component" value="Chromosome"/>
</dbReference>
<keyword evidence="3 6" id="KW-0812">Transmembrane</keyword>
<evidence type="ECO:0000256" key="5">
    <source>
        <dbReference type="ARBA" id="ARBA00023136"/>
    </source>
</evidence>
<evidence type="ECO:0000256" key="2">
    <source>
        <dbReference type="ARBA" id="ARBA00010221"/>
    </source>
</evidence>
<evidence type="ECO:0000256" key="6">
    <source>
        <dbReference type="SAM" id="Phobius"/>
    </source>
</evidence>
<evidence type="ECO:0000256" key="1">
    <source>
        <dbReference type="ARBA" id="ARBA00004167"/>
    </source>
</evidence>
<reference evidence="7 8" key="1">
    <citation type="submission" date="2019-07" db="EMBL/GenBank/DDBJ databases">
        <authorList>
            <person name="Li J."/>
        </authorList>
    </citation>
    <scope>NUCLEOTIDE SEQUENCE [LARGE SCALE GENOMIC DNA]</scope>
    <source>
        <strain evidence="7 8">TKL69</strain>
    </source>
</reference>
<dbReference type="AlphaFoldDB" id="A0A516KK31"/>
<dbReference type="GO" id="GO:0016020">
    <property type="term" value="C:membrane"/>
    <property type="evidence" value="ECO:0007669"/>
    <property type="project" value="UniProtKB-SubCell"/>
</dbReference>
<evidence type="ECO:0000256" key="3">
    <source>
        <dbReference type="ARBA" id="ARBA00022692"/>
    </source>
</evidence>
<name>A0A516KK31_9BACI</name>
<proteinExistence type="inferred from homology"/>
<dbReference type="Pfam" id="PF09680">
    <property type="entry name" value="YjcZ_2"/>
    <property type="match status" value="1"/>
</dbReference>
<dbReference type="RefSeq" id="WP_143896567.1">
    <property type="nucleotide sequence ID" value="NZ_CP041666.1"/>
</dbReference>
<dbReference type="NCBIfam" id="TIGR01732">
    <property type="entry name" value="tiny_TM_bacill"/>
    <property type="match status" value="1"/>
</dbReference>
<feature type="transmembrane region" description="Helical" evidence="6">
    <location>
        <begin position="27"/>
        <end position="46"/>
    </location>
</feature>
<accession>A0A516KK31</accession>
<organism evidence="7 8">
    <name type="scientific">Radiobacillus deserti</name>
    <dbReference type="NCBI Taxonomy" id="2594883"/>
    <lineage>
        <taxon>Bacteria</taxon>
        <taxon>Bacillati</taxon>
        <taxon>Bacillota</taxon>
        <taxon>Bacilli</taxon>
        <taxon>Bacillales</taxon>
        <taxon>Bacillaceae</taxon>
        <taxon>Radiobacillus</taxon>
    </lineage>
</organism>
<keyword evidence="5 6" id="KW-0472">Membrane</keyword>
<comment type="similarity">
    <text evidence="2">Belongs to the SscA family.</text>
</comment>
<evidence type="ECO:0000256" key="4">
    <source>
        <dbReference type="ARBA" id="ARBA00022989"/>
    </source>
</evidence>
<comment type="subcellular location">
    <subcellularLocation>
        <location evidence="1">Membrane</location>
        <topology evidence="1">Single-pass membrane protein</topology>
    </subcellularLocation>
</comment>
<evidence type="ECO:0000313" key="7">
    <source>
        <dbReference type="EMBL" id="QDP41736.1"/>
    </source>
</evidence>
<protein>
    <submittedName>
        <fullName evidence="7">YjcZ family sporulation protein</fullName>
    </submittedName>
</protein>
<dbReference type="EMBL" id="CP041666">
    <property type="protein sequence ID" value="QDP41736.1"/>
    <property type="molecule type" value="Genomic_DNA"/>
</dbReference>
<evidence type="ECO:0000313" key="8">
    <source>
        <dbReference type="Proteomes" id="UP000315215"/>
    </source>
</evidence>
<keyword evidence="8" id="KW-1185">Reference proteome</keyword>
<dbReference type="InterPro" id="IPR010070">
    <property type="entry name" value="YjcZ-like"/>
</dbReference>
<sequence>MAWNAGYGAYNYGGHCYGGGFFSGNNAFTLLVVLFVLLVIVGGASYPMGEIED</sequence>
<keyword evidence="4 6" id="KW-1133">Transmembrane helix</keyword>